<evidence type="ECO:0000313" key="1">
    <source>
        <dbReference type="EMBL" id="OQN95241.1"/>
    </source>
</evidence>
<dbReference type="EMBL" id="NAJO01000121">
    <property type="protein sequence ID" value="OQN95241.1"/>
    <property type="molecule type" value="Genomic_DNA"/>
</dbReference>
<name>A0A1V8S8T1_9PEZI</name>
<gene>
    <name evidence="2" type="ORF">B0A48_18584</name>
    <name evidence="1" type="ORF">B0A48_18620</name>
</gene>
<proteinExistence type="predicted"/>
<organism evidence="1 3">
    <name type="scientific">Cryoendolithus antarcticus</name>
    <dbReference type="NCBI Taxonomy" id="1507870"/>
    <lineage>
        <taxon>Eukaryota</taxon>
        <taxon>Fungi</taxon>
        <taxon>Dikarya</taxon>
        <taxon>Ascomycota</taxon>
        <taxon>Pezizomycotina</taxon>
        <taxon>Dothideomycetes</taxon>
        <taxon>Dothideomycetidae</taxon>
        <taxon>Cladosporiales</taxon>
        <taxon>Cladosporiaceae</taxon>
        <taxon>Cryoendolithus</taxon>
    </lineage>
</organism>
<dbReference type="EMBL" id="NAJO01000118">
    <property type="protein sequence ID" value="OQN95260.1"/>
    <property type="molecule type" value="Genomic_DNA"/>
</dbReference>
<accession>A0A1V8S8T1</accession>
<dbReference type="Proteomes" id="UP000192596">
    <property type="component" value="Unassembled WGS sequence"/>
</dbReference>
<sequence length="282" mass="32009">MERLLKFELGQGQSKFWPCAAHITHNYKDRLYSVARVVNAEGVERRPNCVWSMDKYCKLEAFGIQIYAAINVYSRYPVWIYVGITGRTAVSALAQYIATLAIARSYHSGFVKIEEAIEFVHNWNHPRIRKQSNRGLDHITGIPSVLYHYPEKTGGVHCGTAPDPKHLQPMQKELKDSEMNAILPEETVAWIKVKLGALGYPEVIDGRKSVVNGERLRYLAFIYLRDDIIAHERARDQPILAELERPLDGRRRRPRDAAAGGQCAADVEDDLADLEGEGDWHS</sequence>
<protein>
    <submittedName>
        <fullName evidence="1">Uncharacterized protein</fullName>
    </submittedName>
</protein>
<dbReference type="InParanoid" id="A0A1V8S8T1"/>
<dbReference type="AlphaFoldDB" id="A0A1V8S8T1"/>
<evidence type="ECO:0000313" key="3">
    <source>
        <dbReference type="Proteomes" id="UP000192596"/>
    </source>
</evidence>
<reference evidence="3" key="2">
    <citation type="submission" date="2017-03" db="EMBL/GenBank/DDBJ databases">
        <title>Genomes of endolithic fungi from Antarctica.</title>
        <authorList>
            <person name="Coleine C."/>
            <person name="Masonjones S."/>
            <person name="Stajich J.E."/>
        </authorList>
    </citation>
    <scope>NUCLEOTIDE SEQUENCE [LARGE SCALE GENOMIC DNA]</scope>
    <source>
        <strain evidence="3">CCFEE 5527</strain>
    </source>
</reference>
<dbReference type="OrthoDB" id="3780939at2759"/>
<evidence type="ECO:0000313" key="2">
    <source>
        <dbReference type="EMBL" id="OQN95260.1"/>
    </source>
</evidence>
<reference evidence="1" key="1">
    <citation type="journal article" date="2017" name="Genome Announc.">
        <title>Draft Genome Sequences of the Antarctic Endolithic Fungi Rachicladosporium antarcticum CCFEE 5527 and Rachicladosporium sp. CCFEE 5018.</title>
        <authorList>
            <person name="Coleine C."/>
            <person name="Masonjones S."/>
            <person name="Selbmann L."/>
            <person name="Zucconi L."/>
            <person name="Onofri S."/>
            <person name="Pacelli C."/>
            <person name="Stajich J.E."/>
        </authorList>
    </citation>
    <scope>NUCLEOTIDE SEQUENCE</scope>
    <source>
        <strain evidence="1">CCFEE 5527</strain>
    </source>
</reference>
<keyword evidence="3" id="KW-1185">Reference proteome</keyword>
<comment type="caution">
    <text evidence="1">The sequence shown here is derived from an EMBL/GenBank/DDBJ whole genome shotgun (WGS) entry which is preliminary data.</text>
</comment>